<keyword evidence="3" id="KW-1185">Reference proteome</keyword>
<proteinExistence type="predicted"/>
<dbReference type="Proteomes" id="UP001066276">
    <property type="component" value="Chromosome 8"/>
</dbReference>
<sequence length="177" mass="18723">MEPGGGRRGPSGGGRDGLCAGRTTEGWALEPFADAWSSFLAPRWNKRGSVCDGQARSGLSEEVAWADAAASDPETATSTPNPRALPGWTEQRQEIRVPRILKGCETPAGGRAEEGGVTTAEDERRQQRAADFQKSSGVWRKTGSTPEDSPAPAAAQEAYCDGSSHASGEAWLIQVRP</sequence>
<gene>
    <name evidence="2" type="ORF">NDU88_002764</name>
</gene>
<reference evidence="2" key="1">
    <citation type="journal article" date="2022" name="bioRxiv">
        <title>Sequencing and chromosome-scale assembly of the giantPleurodeles waltlgenome.</title>
        <authorList>
            <person name="Brown T."/>
            <person name="Elewa A."/>
            <person name="Iarovenko S."/>
            <person name="Subramanian E."/>
            <person name="Araus A.J."/>
            <person name="Petzold A."/>
            <person name="Susuki M."/>
            <person name="Suzuki K.-i.T."/>
            <person name="Hayashi T."/>
            <person name="Toyoda A."/>
            <person name="Oliveira C."/>
            <person name="Osipova E."/>
            <person name="Leigh N.D."/>
            <person name="Simon A."/>
            <person name="Yun M.H."/>
        </authorList>
    </citation>
    <scope>NUCLEOTIDE SEQUENCE</scope>
    <source>
        <strain evidence="2">20211129_DDA</strain>
        <tissue evidence="2">Liver</tissue>
    </source>
</reference>
<organism evidence="2 3">
    <name type="scientific">Pleurodeles waltl</name>
    <name type="common">Iberian ribbed newt</name>
    <dbReference type="NCBI Taxonomy" id="8319"/>
    <lineage>
        <taxon>Eukaryota</taxon>
        <taxon>Metazoa</taxon>
        <taxon>Chordata</taxon>
        <taxon>Craniata</taxon>
        <taxon>Vertebrata</taxon>
        <taxon>Euteleostomi</taxon>
        <taxon>Amphibia</taxon>
        <taxon>Batrachia</taxon>
        <taxon>Caudata</taxon>
        <taxon>Salamandroidea</taxon>
        <taxon>Salamandridae</taxon>
        <taxon>Pleurodelinae</taxon>
        <taxon>Pleurodeles</taxon>
    </lineage>
</organism>
<feature type="region of interest" description="Disordered" evidence="1">
    <location>
        <begin position="1"/>
        <end position="22"/>
    </location>
</feature>
<evidence type="ECO:0000313" key="2">
    <source>
        <dbReference type="EMBL" id="KAJ1114529.1"/>
    </source>
</evidence>
<feature type="compositionally biased region" description="Gly residues" evidence="1">
    <location>
        <begin position="1"/>
        <end position="16"/>
    </location>
</feature>
<evidence type="ECO:0000256" key="1">
    <source>
        <dbReference type="SAM" id="MobiDB-lite"/>
    </source>
</evidence>
<dbReference type="AlphaFoldDB" id="A0AAV7NIM8"/>
<dbReference type="EMBL" id="JANPWB010000012">
    <property type="protein sequence ID" value="KAJ1114529.1"/>
    <property type="molecule type" value="Genomic_DNA"/>
</dbReference>
<comment type="caution">
    <text evidence="2">The sequence shown here is derived from an EMBL/GenBank/DDBJ whole genome shotgun (WGS) entry which is preliminary data.</text>
</comment>
<feature type="region of interest" description="Disordered" evidence="1">
    <location>
        <begin position="50"/>
        <end position="165"/>
    </location>
</feature>
<evidence type="ECO:0000313" key="3">
    <source>
        <dbReference type="Proteomes" id="UP001066276"/>
    </source>
</evidence>
<protein>
    <submittedName>
        <fullName evidence="2">Uncharacterized protein</fullName>
    </submittedName>
</protein>
<accession>A0AAV7NIM8</accession>
<name>A0AAV7NIM8_PLEWA</name>